<evidence type="ECO:0000313" key="2">
    <source>
        <dbReference type="Proteomes" id="UP001168990"/>
    </source>
</evidence>
<name>A0AA39KQZ8_9HYME</name>
<evidence type="ECO:0000313" key="1">
    <source>
        <dbReference type="EMBL" id="KAK0170502.1"/>
    </source>
</evidence>
<reference evidence="1" key="2">
    <citation type="submission" date="2023-03" db="EMBL/GenBank/DDBJ databases">
        <authorList>
            <person name="Inwood S.N."/>
            <person name="Skelly J.G."/>
            <person name="Guhlin J."/>
            <person name="Harrop T.W.R."/>
            <person name="Goldson S.G."/>
            <person name="Dearden P.K."/>
        </authorList>
    </citation>
    <scope>NUCLEOTIDE SEQUENCE</scope>
    <source>
        <strain evidence="1">Irish</strain>
        <tissue evidence="1">Whole body</tissue>
    </source>
</reference>
<proteinExistence type="predicted"/>
<sequence length="318" mass="35934">MCGKPPHHNALQCTYKEMRNKDTIPHLKKCFSYAIDQNKGTSAQLTKTLRSIPDHLYNHRENCGEWCQRKNGVGLQKVILHDKHLYNNLHNIFNKYANNAPKFSVVTSSQGNESLNNIMAHKAPKNNCYSLSESADFRLASAVASKNDGDSYLMKVKKILSLSPGKDTESYVRSQDSIRKKRAVKAKLAIFKKRRNMLAIKRKALRTKNATFEGIQYQSNCGMETDSGFVPTSSNLISFNNVTLLPVSQFLSSISTQCLLVAHNARFDSSHLIHSIVTTEMVDKFSTILLGFTDTLAIFRKNLPERKGRDMFKLEQLA</sequence>
<dbReference type="AlphaFoldDB" id="A0AA39KQZ8"/>
<comment type="caution">
    <text evidence="1">The sequence shown here is derived from an EMBL/GenBank/DDBJ whole genome shotgun (WGS) entry which is preliminary data.</text>
</comment>
<dbReference type="EMBL" id="JAQQBS010000003">
    <property type="protein sequence ID" value="KAK0170502.1"/>
    <property type="molecule type" value="Genomic_DNA"/>
</dbReference>
<keyword evidence="2" id="KW-1185">Reference proteome</keyword>
<dbReference type="Proteomes" id="UP001168990">
    <property type="component" value="Unassembled WGS sequence"/>
</dbReference>
<dbReference type="GO" id="GO:0003676">
    <property type="term" value="F:nucleic acid binding"/>
    <property type="evidence" value="ECO:0007669"/>
    <property type="project" value="InterPro"/>
</dbReference>
<accession>A0AA39KQZ8</accession>
<organism evidence="1 2">
    <name type="scientific">Microctonus aethiopoides</name>
    <dbReference type="NCBI Taxonomy" id="144406"/>
    <lineage>
        <taxon>Eukaryota</taxon>
        <taxon>Metazoa</taxon>
        <taxon>Ecdysozoa</taxon>
        <taxon>Arthropoda</taxon>
        <taxon>Hexapoda</taxon>
        <taxon>Insecta</taxon>
        <taxon>Pterygota</taxon>
        <taxon>Neoptera</taxon>
        <taxon>Endopterygota</taxon>
        <taxon>Hymenoptera</taxon>
        <taxon>Apocrita</taxon>
        <taxon>Ichneumonoidea</taxon>
        <taxon>Braconidae</taxon>
        <taxon>Euphorinae</taxon>
        <taxon>Microctonus</taxon>
    </lineage>
</organism>
<evidence type="ECO:0008006" key="3">
    <source>
        <dbReference type="Google" id="ProtNLM"/>
    </source>
</evidence>
<dbReference type="InterPro" id="IPR036397">
    <property type="entry name" value="RNaseH_sf"/>
</dbReference>
<gene>
    <name evidence="1" type="ORF">PV328_008340</name>
</gene>
<protein>
    <recommendedName>
        <fullName evidence="3">Exonuclease domain-containing protein</fullName>
    </recommendedName>
</protein>
<reference evidence="1" key="1">
    <citation type="journal article" date="2023" name="bioRxiv">
        <title>Scaffold-level genome assemblies of two parasitoid biocontrol wasps reveal the parthenogenesis mechanism and an associated novel virus.</title>
        <authorList>
            <person name="Inwood S."/>
            <person name="Skelly J."/>
            <person name="Guhlin J."/>
            <person name="Harrop T."/>
            <person name="Goldson S."/>
            <person name="Dearden P."/>
        </authorList>
    </citation>
    <scope>NUCLEOTIDE SEQUENCE</scope>
    <source>
        <strain evidence="1">Irish</strain>
        <tissue evidence="1">Whole body</tissue>
    </source>
</reference>
<dbReference type="Gene3D" id="3.30.420.10">
    <property type="entry name" value="Ribonuclease H-like superfamily/Ribonuclease H"/>
    <property type="match status" value="1"/>
</dbReference>